<evidence type="ECO:0000256" key="1">
    <source>
        <dbReference type="ARBA" id="ARBA00023125"/>
    </source>
</evidence>
<dbReference type="InterPro" id="IPR036390">
    <property type="entry name" value="WH_DNA-bd_sf"/>
</dbReference>
<keyword evidence="1" id="KW-0238">DNA-binding</keyword>
<keyword evidence="4" id="KW-1185">Reference proteome</keyword>
<accession>A0A0G3GU09</accession>
<gene>
    <name evidence="3" type="ORF">CMUST_01310</name>
</gene>
<dbReference type="OrthoDB" id="2020141at2"/>
<feature type="domain" description="AAA+ ATPase" evidence="2">
    <location>
        <begin position="43"/>
        <end position="224"/>
    </location>
</feature>
<dbReference type="InterPro" id="IPR041664">
    <property type="entry name" value="AAA_16"/>
</dbReference>
<sequence length="389" mass="43092">MLEAMQLSPYTPGVIARHLFGRSSYVAEFELKLQQMRMASRLEGRIVAYVGHRGVGKTSLLRHMQQKAQDLGFVSVWITAGDGALADEVLSGIVANVHNWQQRSIDAFAAMLRSLELSVHGVHVKVPEVIRQEGEQVGRVLQAALIKAGKLAIQEKRSGIVLFIDELQSADLAGIRGLAYTWQHLQAEAPELPMMVVGAGLGHTPDVVTDAVSFGERFQYERLTDLTRADSLQALVQPAREMNVEWDPLALGLALEMANGYPYFLQLIGDYTWKEARFPDQGATLHLEHTERAQQPFREELAQFFRVRWSKVTEAEGQLLTALAELGGDNVPRAALAEKMGVDTATLSMARKSLIDKGIIDSPRYGRLSFTAPGFAEYVRQEQGVEAKK</sequence>
<reference evidence="3 4" key="1">
    <citation type="journal article" date="2015" name="Genome Announc.">
        <title>Complete Genome Sequence of the Type Strain Corynebacterium mustelae DSM 45274, Isolated from Various Tissues of a Male Ferret with Lethal Sepsis.</title>
        <authorList>
            <person name="Ruckert C."/>
            <person name="Eimer J."/>
            <person name="Winkler A."/>
            <person name="Tauch A."/>
        </authorList>
    </citation>
    <scope>NUCLEOTIDE SEQUENCE [LARGE SCALE GENOMIC DNA]</scope>
    <source>
        <strain evidence="3 4">DSM 45274</strain>
    </source>
</reference>
<dbReference type="Proteomes" id="UP000035199">
    <property type="component" value="Chromosome"/>
</dbReference>
<dbReference type="RefSeq" id="WP_047260997.1">
    <property type="nucleotide sequence ID" value="NZ_CP011542.1"/>
</dbReference>
<proteinExistence type="predicted"/>
<dbReference type="Gene3D" id="3.40.50.300">
    <property type="entry name" value="P-loop containing nucleotide triphosphate hydrolases"/>
    <property type="match status" value="1"/>
</dbReference>
<dbReference type="GO" id="GO:0003677">
    <property type="term" value="F:DNA binding"/>
    <property type="evidence" value="ECO:0007669"/>
    <property type="project" value="UniProtKB-KW"/>
</dbReference>
<dbReference type="PANTHER" id="PTHR34301">
    <property type="entry name" value="DNA-BINDING PROTEIN-RELATED"/>
    <property type="match status" value="1"/>
</dbReference>
<protein>
    <submittedName>
        <fullName evidence="3">Putative ATPase (AAA+ superfamily)</fullName>
    </submittedName>
</protein>
<dbReference type="EMBL" id="CP011542">
    <property type="protein sequence ID" value="AKK04611.1"/>
    <property type="molecule type" value="Genomic_DNA"/>
</dbReference>
<reference evidence="4" key="2">
    <citation type="submission" date="2015-05" db="EMBL/GenBank/DDBJ databases">
        <title>Complete genome sequence of Corynebacterium mustelae DSM 45274, isolated from various tissues of a male ferret with lethal sepsis.</title>
        <authorList>
            <person name="Ruckert C."/>
            <person name="Albersmeier A."/>
            <person name="Winkler A."/>
            <person name="Tauch A."/>
        </authorList>
    </citation>
    <scope>NUCLEOTIDE SEQUENCE [LARGE SCALE GENOMIC DNA]</scope>
    <source>
        <strain evidence="4">DSM 45274</strain>
    </source>
</reference>
<dbReference type="InterPro" id="IPR027417">
    <property type="entry name" value="P-loop_NTPase"/>
</dbReference>
<dbReference type="STRING" id="571915.CMUST_01310"/>
<dbReference type="Pfam" id="PF13191">
    <property type="entry name" value="AAA_16"/>
    <property type="match status" value="1"/>
</dbReference>
<evidence type="ECO:0000313" key="4">
    <source>
        <dbReference type="Proteomes" id="UP000035199"/>
    </source>
</evidence>
<dbReference type="KEGG" id="cmv:CMUST_01310"/>
<dbReference type="SMART" id="SM00382">
    <property type="entry name" value="AAA"/>
    <property type="match status" value="1"/>
</dbReference>
<dbReference type="PANTHER" id="PTHR34301:SF8">
    <property type="entry name" value="ATPASE DOMAIN-CONTAINING PROTEIN"/>
    <property type="match status" value="1"/>
</dbReference>
<organism evidence="3 4">
    <name type="scientific">Corynebacterium mustelae</name>
    <dbReference type="NCBI Taxonomy" id="571915"/>
    <lineage>
        <taxon>Bacteria</taxon>
        <taxon>Bacillati</taxon>
        <taxon>Actinomycetota</taxon>
        <taxon>Actinomycetes</taxon>
        <taxon>Mycobacteriales</taxon>
        <taxon>Corynebacteriaceae</taxon>
        <taxon>Corynebacterium</taxon>
    </lineage>
</organism>
<dbReference type="PATRIC" id="fig|571915.4.peg.268"/>
<dbReference type="AlphaFoldDB" id="A0A0G3GU09"/>
<dbReference type="InterPro" id="IPR003593">
    <property type="entry name" value="AAA+_ATPase"/>
</dbReference>
<dbReference type="SUPFAM" id="SSF52540">
    <property type="entry name" value="P-loop containing nucleoside triphosphate hydrolases"/>
    <property type="match status" value="1"/>
</dbReference>
<name>A0A0G3GU09_9CORY</name>
<evidence type="ECO:0000259" key="2">
    <source>
        <dbReference type="SMART" id="SM00382"/>
    </source>
</evidence>
<dbReference type="SUPFAM" id="SSF46785">
    <property type="entry name" value="Winged helix' DNA-binding domain"/>
    <property type="match status" value="1"/>
</dbReference>
<evidence type="ECO:0000313" key="3">
    <source>
        <dbReference type="EMBL" id="AKK04611.1"/>
    </source>
</evidence>